<evidence type="ECO:0000259" key="2">
    <source>
        <dbReference type="SMART" id="SM00287"/>
    </source>
</evidence>
<dbReference type="Proteomes" id="UP001597458">
    <property type="component" value="Unassembled WGS sequence"/>
</dbReference>
<comment type="caution">
    <text evidence="3">The sequence shown here is derived from an EMBL/GenBank/DDBJ whole genome shotgun (WGS) entry which is preliminary data.</text>
</comment>
<dbReference type="EMBL" id="JBHUMR010000028">
    <property type="protein sequence ID" value="MFD2618732.1"/>
    <property type="molecule type" value="Genomic_DNA"/>
</dbReference>
<evidence type="ECO:0000313" key="4">
    <source>
        <dbReference type="Proteomes" id="UP001597458"/>
    </source>
</evidence>
<keyword evidence="4" id="KW-1185">Reference proteome</keyword>
<reference evidence="4" key="1">
    <citation type="journal article" date="2019" name="Int. J. Syst. Evol. Microbiol.">
        <title>The Global Catalogue of Microorganisms (GCM) 10K type strain sequencing project: providing services to taxonomists for standard genome sequencing and annotation.</title>
        <authorList>
            <consortium name="The Broad Institute Genomics Platform"/>
            <consortium name="The Broad Institute Genome Sequencing Center for Infectious Disease"/>
            <person name="Wu L."/>
            <person name="Ma J."/>
        </authorList>
    </citation>
    <scope>NUCLEOTIDE SEQUENCE [LARGE SCALE GENOMIC DNA]</scope>
    <source>
        <strain evidence="4">TISTR 2241</strain>
    </source>
</reference>
<dbReference type="Gene3D" id="2.30.30.40">
    <property type="entry name" value="SH3 Domains"/>
    <property type="match status" value="4"/>
</dbReference>
<feature type="non-terminal residue" evidence="3">
    <location>
        <position position="1"/>
    </location>
</feature>
<dbReference type="Gene3D" id="1.10.530.10">
    <property type="match status" value="1"/>
</dbReference>
<name>A0ABW5PVP1_9BACI</name>
<feature type="domain" description="SH3b" evidence="2">
    <location>
        <begin position="118"/>
        <end position="181"/>
    </location>
</feature>
<gene>
    <name evidence="3" type="ORF">ACFSTF_15695</name>
</gene>
<dbReference type="RefSeq" id="WP_386082347.1">
    <property type="nucleotide sequence ID" value="NZ_JBHUMR010000028.1"/>
</dbReference>
<sequence length="503" mass="55886">DGIYIRATPNGKHLTTWAKNTPVSVVAEIGNWLKIKYNNGYAYTYKTHVKKGNPPVGYKAYGKDYVYIRQTPNGKHLSTWPEGTPFYVYAQNGNWMVIKYGSSYAYTYKSHVTKNAPSEKVLYKGTTTANLNVRVSASGSAAKIAELQKNTPVEVVRTGSWLKIKHKLGYAYVSGRYVKKQTLSTPTKPKKSTNYQTTTYKYSLDTITKKQMRVSPQTDKHYNMFISQGAFVSKGKLWISGSSGVVQSGTWNVRGGPSTNSWAVTQISKGKKVTIKRKVTSGKNTWYQIDFPTGWVNASPADVEYYLNPANFQAGSTAYFQFLKLSSATNLNTNEVNEKILKRKGILSGKASSFIKAAKEQGINELYLISHSLLETGNGTSTLAKGIIVNSVGGKSVKPKKVYNMYGIGAIDSNPIKYGAETAYREGWFTPEAAIVGGAKFISSLYIHNGQDTLYKMRWNPSAPATHQYASDIGWAVKQTSQIKKLYDLLSSYTITYEIPKYQ</sequence>
<organism evidence="3 4">
    <name type="scientific">Terrilactibacillus laevilacticus</name>
    <dbReference type="NCBI Taxonomy" id="1380157"/>
    <lineage>
        <taxon>Bacteria</taxon>
        <taxon>Bacillati</taxon>
        <taxon>Bacillota</taxon>
        <taxon>Bacilli</taxon>
        <taxon>Bacillales</taxon>
        <taxon>Bacillaceae</taxon>
        <taxon>Terrilactibacillus</taxon>
    </lineage>
</organism>
<feature type="domain" description="SH3b" evidence="2">
    <location>
        <begin position="241"/>
        <end position="299"/>
    </location>
</feature>
<dbReference type="PANTHER" id="PTHR34408:SF1">
    <property type="entry name" value="GLYCOSYL HYDROLASE FAMILY 19 DOMAIN-CONTAINING PROTEIN HI_1415"/>
    <property type="match status" value="1"/>
</dbReference>
<proteinExistence type="predicted"/>
<dbReference type="PANTHER" id="PTHR34408">
    <property type="entry name" value="FAMILY PROTEIN, PUTATIVE-RELATED"/>
    <property type="match status" value="1"/>
</dbReference>
<accession>A0ABW5PVP1</accession>
<dbReference type="SMART" id="SM00047">
    <property type="entry name" value="LYZ2"/>
    <property type="match status" value="1"/>
</dbReference>
<dbReference type="Pfam" id="PF01832">
    <property type="entry name" value="Glucosaminidase"/>
    <property type="match status" value="1"/>
</dbReference>
<evidence type="ECO:0000259" key="1">
    <source>
        <dbReference type="SMART" id="SM00047"/>
    </source>
</evidence>
<evidence type="ECO:0000313" key="3">
    <source>
        <dbReference type="EMBL" id="MFD2618732.1"/>
    </source>
</evidence>
<protein>
    <submittedName>
        <fullName evidence="3">SH3 domain-containing protein</fullName>
    </submittedName>
</protein>
<dbReference type="InterPro" id="IPR052354">
    <property type="entry name" value="Cell_Wall_Dynamics_Protein"/>
</dbReference>
<dbReference type="Pfam" id="PF08239">
    <property type="entry name" value="SH3_3"/>
    <property type="match status" value="2"/>
</dbReference>
<dbReference type="SMART" id="SM00287">
    <property type="entry name" value="SH3b"/>
    <property type="match status" value="2"/>
</dbReference>
<dbReference type="InterPro" id="IPR002901">
    <property type="entry name" value="MGlyc_endo_b_GlcNAc-like_dom"/>
</dbReference>
<feature type="domain" description="Mannosyl-glycoprotein endo-beta-N-acetylglucosamidase-like" evidence="1">
    <location>
        <begin position="339"/>
        <end position="498"/>
    </location>
</feature>
<dbReference type="InterPro" id="IPR003646">
    <property type="entry name" value="SH3-like_bac-type"/>
</dbReference>